<dbReference type="EMBL" id="KZ305023">
    <property type="protein sequence ID" value="PIA56992.1"/>
    <property type="molecule type" value="Genomic_DNA"/>
</dbReference>
<proteinExistence type="predicted"/>
<dbReference type="InParanoid" id="A0A2G5EMJ4"/>
<accession>A0A2G5EMJ4</accession>
<dbReference type="AlphaFoldDB" id="A0A2G5EMJ4"/>
<evidence type="ECO:0000313" key="2">
    <source>
        <dbReference type="Proteomes" id="UP000230069"/>
    </source>
</evidence>
<sequence>MLWSLNCMETRSISATRKLQLDRYVIQIKATIQACVNIDQMGTRFGENIRFSNIFARLRGGSSILRRQLIGVHCTLLRAC</sequence>
<protein>
    <submittedName>
        <fullName evidence="1">Uncharacterized protein</fullName>
    </submittedName>
</protein>
<keyword evidence="2" id="KW-1185">Reference proteome</keyword>
<name>A0A2G5EMJ4_AQUCA</name>
<reference evidence="1 2" key="1">
    <citation type="submission" date="2017-09" db="EMBL/GenBank/DDBJ databases">
        <title>WGS assembly of Aquilegia coerulea Goldsmith.</title>
        <authorList>
            <person name="Hodges S."/>
            <person name="Kramer E."/>
            <person name="Nordborg M."/>
            <person name="Tomkins J."/>
            <person name="Borevitz J."/>
            <person name="Derieg N."/>
            <person name="Yan J."/>
            <person name="Mihaltcheva S."/>
            <person name="Hayes R.D."/>
            <person name="Rokhsar D."/>
        </authorList>
    </citation>
    <scope>NUCLEOTIDE SEQUENCE [LARGE SCALE GENOMIC DNA]</scope>
    <source>
        <strain evidence="2">cv. Goldsmith</strain>
    </source>
</reference>
<organism evidence="1 2">
    <name type="scientific">Aquilegia coerulea</name>
    <name type="common">Rocky mountain columbine</name>
    <dbReference type="NCBI Taxonomy" id="218851"/>
    <lineage>
        <taxon>Eukaryota</taxon>
        <taxon>Viridiplantae</taxon>
        <taxon>Streptophyta</taxon>
        <taxon>Embryophyta</taxon>
        <taxon>Tracheophyta</taxon>
        <taxon>Spermatophyta</taxon>
        <taxon>Magnoliopsida</taxon>
        <taxon>Ranunculales</taxon>
        <taxon>Ranunculaceae</taxon>
        <taxon>Thalictroideae</taxon>
        <taxon>Aquilegia</taxon>
    </lineage>
</organism>
<dbReference type="Proteomes" id="UP000230069">
    <property type="component" value="Unassembled WGS sequence"/>
</dbReference>
<evidence type="ECO:0000313" key="1">
    <source>
        <dbReference type="EMBL" id="PIA56992.1"/>
    </source>
</evidence>
<gene>
    <name evidence="1" type="ORF">AQUCO_00600007v1</name>
</gene>